<dbReference type="AlphaFoldDB" id="A0A3E0WVN0"/>
<accession>A0A3E0WVN0</accession>
<proteinExistence type="predicted"/>
<name>A0A3E0WVN0_9BACI</name>
<organism evidence="1 2">
    <name type="scientific">Virgibacillus dokdonensis</name>
    <dbReference type="NCBI Taxonomy" id="302167"/>
    <lineage>
        <taxon>Bacteria</taxon>
        <taxon>Bacillati</taxon>
        <taxon>Bacillota</taxon>
        <taxon>Bacilli</taxon>
        <taxon>Bacillales</taxon>
        <taxon>Bacillaceae</taxon>
        <taxon>Virgibacillus</taxon>
    </lineage>
</organism>
<evidence type="ECO:0000313" key="2">
    <source>
        <dbReference type="Proteomes" id="UP000256488"/>
    </source>
</evidence>
<protein>
    <submittedName>
        <fullName evidence="1">Uncharacterized protein</fullName>
    </submittedName>
</protein>
<dbReference type="Proteomes" id="UP000256488">
    <property type="component" value="Unassembled WGS sequence"/>
</dbReference>
<gene>
    <name evidence="1" type="ORF">CAI16_05495</name>
</gene>
<sequence>MKFIQKENETELILTRQELLEAYFNKSNPDSYWNDKGVRVSLAESSRPFEDTHYTMFYKKSRILRPEKDIGKEGIFITLWKNLSYLWDAYSDFDNFIYNITVTGYNHPHGLYAIDKLTIVMPNGSKVTKTAKIYG</sequence>
<dbReference type="RefSeq" id="WP_116277594.1">
    <property type="nucleotide sequence ID" value="NZ_NFZX01000007.1"/>
</dbReference>
<evidence type="ECO:0000313" key="1">
    <source>
        <dbReference type="EMBL" id="RFA36243.1"/>
    </source>
</evidence>
<reference evidence="1 2" key="1">
    <citation type="submission" date="2017-05" db="EMBL/GenBank/DDBJ databases">
        <title>Virgibacillus sp. AK90 isolated from a saltern of Kakinada, India.</title>
        <authorList>
            <person name="Gupta V."/>
            <person name="Sidhu C."/>
            <person name="Korpole S."/>
            <person name="Pinnaka A.K."/>
        </authorList>
    </citation>
    <scope>NUCLEOTIDE SEQUENCE [LARGE SCALE GENOMIC DNA]</scope>
    <source>
        <strain evidence="1 2">AK90</strain>
    </source>
</reference>
<dbReference type="EMBL" id="NFZX01000007">
    <property type="protein sequence ID" value="RFA36243.1"/>
    <property type="molecule type" value="Genomic_DNA"/>
</dbReference>
<comment type="caution">
    <text evidence="1">The sequence shown here is derived from an EMBL/GenBank/DDBJ whole genome shotgun (WGS) entry which is preliminary data.</text>
</comment>